<dbReference type="EMBL" id="CP036269">
    <property type="protein sequence ID" value="QDT42644.1"/>
    <property type="molecule type" value="Genomic_DNA"/>
</dbReference>
<organism evidence="1 2">
    <name type="scientific">Gimesia alba</name>
    <dbReference type="NCBI Taxonomy" id="2527973"/>
    <lineage>
        <taxon>Bacteria</taxon>
        <taxon>Pseudomonadati</taxon>
        <taxon>Planctomycetota</taxon>
        <taxon>Planctomycetia</taxon>
        <taxon>Planctomycetales</taxon>
        <taxon>Planctomycetaceae</taxon>
        <taxon>Gimesia</taxon>
    </lineage>
</organism>
<proteinExistence type="predicted"/>
<dbReference type="OrthoDB" id="283874at2"/>
<accession>A0A517RFJ3</accession>
<dbReference type="KEGG" id="gaz:Pan241w_27310"/>
<sequence>MRRWTIPLLVMFVMIGLLTDSLRSAPEPDSSEASVQELLKRVKQLEKRVEELEKVPPKIVFPQTPPQAPPMLLQLPGKKATVVPRPSAIPRIPDNWKRNQINGIEYYIVPLDAKKK</sequence>
<keyword evidence="2" id="KW-1185">Reference proteome</keyword>
<name>A0A517RFJ3_9PLAN</name>
<evidence type="ECO:0000313" key="1">
    <source>
        <dbReference type="EMBL" id="QDT42644.1"/>
    </source>
</evidence>
<dbReference type="Proteomes" id="UP000317171">
    <property type="component" value="Chromosome"/>
</dbReference>
<dbReference type="AlphaFoldDB" id="A0A517RFJ3"/>
<evidence type="ECO:0000313" key="2">
    <source>
        <dbReference type="Proteomes" id="UP000317171"/>
    </source>
</evidence>
<gene>
    <name evidence="1" type="ORF">Pan241w_27310</name>
</gene>
<reference evidence="1 2" key="1">
    <citation type="submission" date="2019-02" db="EMBL/GenBank/DDBJ databases">
        <title>Deep-cultivation of Planctomycetes and their phenomic and genomic characterization uncovers novel biology.</title>
        <authorList>
            <person name="Wiegand S."/>
            <person name="Jogler M."/>
            <person name="Boedeker C."/>
            <person name="Pinto D."/>
            <person name="Vollmers J."/>
            <person name="Rivas-Marin E."/>
            <person name="Kohn T."/>
            <person name="Peeters S.H."/>
            <person name="Heuer A."/>
            <person name="Rast P."/>
            <person name="Oberbeckmann S."/>
            <person name="Bunk B."/>
            <person name="Jeske O."/>
            <person name="Meyerdierks A."/>
            <person name="Storesund J.E."/>
            <person name="Kallscheuer N."/>
            <person name="Luecker S."/>
            <person name="Lage O.M."/>
            <person name="Pohl T."/>
            <person name="Merkel B.J."/>
            <person name="Hornburger P."/>
            <person name="Mueller R.-W."/>
            <person name="Bruemmer F."/>
            <person name="Labrenz M."/>
            <person name="Spormann A.M."/>
            <person name="Op den Camp H."/>
            <person name="Overmann J."/>
            <person name="Amann R."/>
            <person name="Jetten M.S.M."/>
            <person name="Mascher T."/>
            <person name="Medema M.H."/>
            <person name="Devos D.P."/>
            <person name="Kaster A.-K."/>
            <person name="Ovreas L."/>
            <person name="Rohde M."/>
            <person name="Galperin M.Y."/>
            <person name="Jogler C."/>
        </authorList>
    </citation>
    <scope>NUCLEOTIDE SEQUENCE [LARGE SCALE GENOMIC DNA]</scope>
    <source>
        <strain evidence="1 2">Pan241w</strain>
    </source>
</reference>
<protein>
    <submittedName>
        <fullName evidence="1">Uncharacterized protein</fullName>
    </submittedName>
</protein>
<dbReference type="RefSeq" id="WP_145216231.1">
    <property type="nucleotide sequence ID" value="NZ_CP036269.1"/>
</dbReference>